<dbReference type="SUPFAM" id="SSF49344">
    <property type="entry name" value="CBD9-like"/>
    <property type="match status" value="1"/>
</dbReference>
<keyword evidence="1" id="KW-0812">Transmembrane</keyword>
<dbReference type="PANTHER" id="PTHR47797:SF4">
    <property type="entry name" value="DOMON DOMAIN-CONTAINING PROTEIN"/>
    <property type="match status" value="1"/>
</dbReference>
<evidence type="ECO:0000259" key="3">
    <source>
        <dbReference type="PROSITE" id="PS50836"/>
    </source>
</evidence>
<feature type="chain" id="PRO_5040939061" description="DOMON domain-containing protein" evidence="2">
    <location>
        <begin position="23"/>
        <end position="392"/>
    </location>
</feature>
<comment type="caution">
    <text evidence="4">The sequence shown here is derived from an EMBL/GenBank/DDBJ whole genome shotgun (WGS) entry which is preliminary data.</text>
</comment>
<dbReference type="InterPro" id="IPR005018">
    <property type="entry name" value="DOMON_domain"/>
</dbReference>
<evidence type="ECO:0000313" key="5">
    <source>
        <dbReference type="Proteomes" id="UP001144673"/>
    </source>
</evidence>
<feature type="transmembrane region" description="Helical" evidence="1">
    <location>
        <begin position="279"/>
        <end position="299"/>
    </location>
</feature>
<dbReference type="Proteomes" id="UP001144673">
    <property type="component" value="Chromosome 3"/>
</dbReference>
<dbReference type="PANTHER" id="PTHR47797">
    <property type="entry name" value="DEHYDROGENASE, PUTATIVE (AFU_ORTHOLOGUE AFUA_8G05805)-RELATED"/>
    <property type="match status" value="1"/>
</dbReference>
<evidence type="ECO:0000256" key="2">
    <source>
        <dbReference type="SAM" id="SignalP"/>
    </source>
</evidence>
<dbReference type="GeneID" id="80888539"/>
<evidence type="ECO:0000313" key="4">
    <source>
        <dbReference type="EMBL" id="KAJ4146821.1"/>
    </source>
</evidence>
<feature type="transmembrane region" description="Helical" evidence="1">
    <location>
        <begin position="218"/>
        <end position="238"/>
    </location>
</feature>
<evidence type="ECO:0000256" key="1">
    <source>
        <dbReference type="SAM" id="Phobius"/>
    </source>
</evidence>
<dbReference type="RefSeq" id="XP_056049762.1">
    <property type="nucleotide sequence ID" value="XM_056192647.1"/>
</dbReference>
<dbReference type="Pfam" id="PF16010">
    <property type="entry name" value="CDH-cyt"/>
    <property type="match status" value="1"/>
</dbReference>
<keyword evidence="1" id="KW-1133">Transmembrane helix</keyword>
<keyword evidence="1" id="KW-0472">Membrane</keyword>
<protein>
    <recommendedName>
        <fullName evidence="3">DOMON domain-containing protein</fullName>
    </recommendedName>
</protein>
<keyword evidence="2" id="KW-0732">Signal</keyword>
<name>A0A9W8Q7G4_AKAMU</name>
<proteinExistence type="predicted"/>
<gene>
    <name evidence="4" type="ORF">LMH87_001380</name>
</gene>
<dbReference type="AlphaFoldDB" id="A0A9W8Q7G4"/>
<dbReference type="Gene3D" id="1.20.120.1770">
    <property type="match status" value="1"/>
</dbReference>
<dbReference type="CDD" id="cd08760">
    <property type="entry name" value="Cyt_b561_FRRS1_like"/>
    <property type="match status" value="1"/>
</dbReference>
<dbReference type="Gene3D" id="2.60.40.1210">
    <property type="entry name" value="Cellobiose dehydrogenase, cytochrome domain"/>
    <property type="match status" value="1"/>
</dbReference>
<feature type="transmembrane region" description="Helical" evidence="1">
    <location>
        <begin position="345"/>
        <end position="368"/>
    </location>
</feature>
<feature type="domain" description="DOMON" evidence="3">
    <location>
        <begin position="33"/>
        <end position="149"/>
    </location>
</feature>
<organism evidence="4 5">
    <name type="scientific">Akanthomyces muscarius</name>
    <name type="common">Entomopathogenic fungus</name>
    <name type="synonym">Lecanicillium muscarium</name>
    <dbReference type="NCBI Taxonomy" id="2231603"/>
    <lineage>
        <taxon>Eukaryota</taxon>
        <taxon>Fungi</taxon>
        <taxon>Dikarya</taxon>
        <taxon>Ascomycota</taxon>
        <taxon>Pezizomycotina</taxon>
        <taxon>Sordariomycetes</taxon>
        <taxon>Hypocreomycetidae</taxon>
        <taxon>Hypocreales</taxon>
        <taxon>Cordycipitaceae</taxon>
        <taxon>Akanthomyces</taxon>
    </lineage>
</organism>
<feature type="transmembrane region" description="Helical" evidence="1">
    <location>
        <begin position="311"/>
        <end position="333"/>
    </location>
</feature>
<feature type="signal peptide" evidence="2">
    <location>
        <begin position="1"/>
        <end position="22"/>
    </location>
</feature>
<feature type="transmembrane region" description="Helical" evidence="1">
    <location>
        <begin position="250"/>
        <end position="267"/>
    </location>
</feature>
<reference evidence="4" key="1">
    <citation type="journal article" date="2023" name="Access Microbiol">
        <title>De-novo genome assembly for Akanthomyces muscarius, a biocontrol agent of insect agricultural pests.</title>
        <authorList>
            <person name="Erdos Z."/>
            <person name="Studholme D.J."/>
            <person name="Raymond B."/>
            <person name="Sharma M."/>
        </authorList>
    </citation>
    <scope>NUCLEOTIDE SEQUENCE</scope>
    <source>
        <strain evidence="4">Ve6</strain>
    </source>
</reference>
<dbReference type="SMART" id="SM00664">
    <property type="entry name" value="DoH"/>
    <property type="match status" value="1"/>
</dbReference>
<accession>A0A9W8Q7G4</accession>
<dbReference type="KEGG" id="amus:LMH87_001380"/>
<dbReference type="PROSITE" id="PS50836">
    <property type="entry name" value="DOMON"/>
    <property type="match status" value="1"/>
</dbReference>
<dbReference type="EMBL" id="JAJHUN010000010">
    <property type="protein sequence ID" value="KAJ4146821.1"/>
    <property type="molecule type" value="Genomic_DNA"/>
</dbReference>
<sequence>MKSVIFTALAGIVAQLLHYASAASVSYCTGDANDICYSWGVTSASGSAQRLLFQIEASTNYQWVALGTGSRMSGSDMFVIYQDGSGNITLSPRKGSGHNTPGYGGLTTVALTAGSGVANGKMTASINCGACPGVDLTGSASWISAWKTGGALDAADVRANIGMHDGTDHFSVDLAKATIDSGNNTLGTDSSATPASGSGGSAVYGGGRSKDILVYSHGILMSVVFIIGYPLGGVLMPLMGKWVVHASWQVIMLLSMCAGVVVGKIASDRLGMWFNESHVQLGTVVCAMMLFQVGLGWMHHRNYVKYQRRSWVSYCHIWYGRVLIIVGIVNGGIGLKVSRAPITQIIAYSVIAAIVFAVYGAVTAYRLVKPRGNKMVLSSSSSFCLNERPRWS</sequence>
<dbReference type="InterPro" id="IPR015920">
    <property type="entry name" value="Cellobiose_DH-like_cyt"/>
</dbReference>
<dbReference type="CDD" id="cd09630">
    <property type="entry name" value="CDH_like_cytochrome"/>
    <property type="match status" value="1"/>
</dbReference>
<keyword evidence="5" id="KW-1185">Reference proteome</keyword>